<dbReference type="RefSeq" id="WP_083002044.1">
    <property type="nucleotide sequence ID" value="NZ_AP022591.1"/>
</dbReference>
<organism evidence="1 2">
    <name type="scientific">Mycolicibacterium celeriflavum</name>
    <name type="common">Mycobacterium celeriflavum</name>
    <dbReference type="NCBI Taxonomy" id="1249101"/>
    <lineage>
        <taxon>Bacteria</taxon>
        <taxon>Bacillati</taxon>
        <taxon>Actinomycetota</taxon>
        <taxon>Actinomycetes</taxon>
        <taxon>Mycobacteriales</taxon>
        <taxon>Mycobacteriaceae</taxon>
        <taxon>Mycolicibacterium</taxon>
    </lineage>
</organism>
<evidence type="ECO:0000313" key="1">
    <source>
        <dbReference type="EMBL" id="BBY43514.1"/>
    </source>
</evidence>
<dbReference type="Proteomes" id="UP000466431">
    <property type="component" value="Chromosome"/>
</dbReference>
<gene>
    <name evidence="1" type="ORF">MCEL_18090</name>
</gene>
<evidence type="ECO:0000313" key="2">
    <source>
        <dbReference type="Proteomes" id="UP000466431"/>
    </source>
</evidence>
<dbReference type="EMBL" id="AP022591">
    <property type="protein sequence ID" value="BBY43514.1"/>
    <property type="molecule type" value="Genomic_DNA"/>
</dbReference>
<sequence>MAMLARITFLSAAIVGALIGAPNASASPESDFCRSMAGAGFTADCATITALARDVCTQYDRGADLTTVLQKLDVSTKNENLSNYIIAGARLYFCPERAATS</sequence>
<reference evidence="1 2" key="1">
    <citation type="journal article" date="2019" name="Emerg. Microbes Infect.">
        <title>Comprehensive subspecies identification of 175 nontuberculous mycobacteria species based on 7547 genomic profiles.</title>
        <authorList>
            <person name="Matsumoto Y."/>
            <person name="Kinjo T."/>
            <person name="Motooka D."/>
            <person name="Nabeya D."/>
            <person name="Jung N."/>
            <person name="Uechi K."/>
            <person name="Horii T."/>
            <person name="Iida T."/>
            <person name="Fujita J."/>
            <person name="Nakamura S."/>
        </authorList>
    </citation>
    <scope>NUCLEOTIDE SEQUENCE [LARGE SCALE GENOMIC DNA]</scope>
    <source>
        <strain evidence="1 2">JCM 18439</strain>
    </source>
</reference>
<keyword evidence="2" id="KW-1185">Reference proteome</keyword>
<dbReference type="InterPro" id="IPR007969">
    <property type="entry name" value="DUF732"/>
</dbReference>
<protein>
    <submittedName>
        <fullName evidence="1">Uncharacterized protein</fullName>
    </submittedName>
</protein>
<proteinExistence type="predicted"/>
<dbReference type="AlphaFoldDB" id="A0A1X0BX59"/>
<dbReference type="KEGG" id="mcee:MCEL_18090"/>
<accession>A0A1X0BX59</accession>
<name>A0A1X0BX59_MYCCF</name>
<dbReference type="Pfam" id="PF05305">
    <property type="entry name" value="DUF732"/>
    <property type="match status" value="1"/>
</dbReference>
<dbReference type="OrthoDB" id="4737477at2"/>